<reference evidence="1" key="2">
    <citation type="submission" date="2023-02" db="EMBL/GenBank/DDBJ databases">
        <authorList>
            <person name="Lu C.-H."/>
        </authorList>
    </citation>
    <scope>NUCLEOTIDE SEQUENCE</scope>
    <source>
        <strain evidence="1">22TCCZM01-4</strain>
    </source>
</reference>
<evidence type="ECO:0000313" key="2">
    <source>
        <dbReference type="Proteomes" id="UP001164374"/>
    </source>
</evidence>
<reference evidence="1" key="1">
    <citation type="journal article" date="2023" name="Front. Microbiol.">
        <title>Ralstonia chuxiongensis sp. nov., Ralstonia mojiangensis sp. nov., and Ralstonia soli sp. nov., isolated from tobacco fields, are three novel species in the family Burkholderiaceae.</title>
        <authorList>
            <person name="Lu C.H."/>
            <person name="Zhang Y.Y."/>
            <person name="Jiang N."/>
            <person name="Chen W."/>
            <person name="Shao X."/>
            <person name="Zhao Z.M."/>
            <person name="Lu W.L."/>
            <person name="Hu X."/>
            <person name="Xi Y.X."/>
            <person name="Zou S.Y."/>
            <person name="Wei Q.J."/>
            <person name="Lin Z.L."/>
            <person name="Gong L."/>
            <person name="Gai X.T."/>
            <person name="Zhang L.Q."/>
            <person name="Li J.Y."/>
            <person name="Jin Y."/>
            <person name="Xia Z.Y."/>
        </authorList>
    </citation>
    <scope>NUCLEOTIDE SEQUENCE</scope>
    <source>
        <strain evidence="1">22TCCZM01-4</strain>
    </source>
</reference>
<dbReference type="EMBL" id="JAOCQJ010000008">
    <property type="protein sequence ID" value="MCT7319018.1"/>
    <property type="molecule type" value="Genomic_DNA"/>
</dbReference>
<proteinExistence type="predicted"/>
<sequence length="53" mass="5944">MHDMLPAHQGARPALHNVLHSGMSVPGQRSFGLAKRFTNMAVHRDALRQRMPI</sequence>
<comment type="caution">
    <text evidence="1">The sequence shown here is derived from an EMBL/GenBank/DDBJ whole genome shotgun (WGS) entry which is preliminary data.</text>
</comment>
<accession>A0AAE3I7C8</accession>
<organism evidence="1 2">
    <name type="scientific">Ralstonia mojiangensis</name>
    <dbReference type="NCBI Taxonomy" id="2953895"/>
    <lineage>
        <taxon>Bacteria</taxon>
        <taxon>Pseudomonadati</taxon>
        <taxon>Pseudomonadota</taxon>
        <taxon>Betaproteobacteria</taxon>
        <taxon>Burkholderiales</taxon>
        <taxon>Burkholderiaceae</taxon>
        <taxon>Ralstonia</taxon>
    </lineage>
</organism>
<dbReference type="RefSeq" id="WP_260800878.1">
    <property type="nucleotide sequence ID" value="NZ_JAOCQJ010000008.1"/>
</dbReference>
<dbReference type="Proteomes" id="UP001164374">
    <property type="component" value="Unassembled WGS sequence"/>
</dbReference>
<gene>
    <name evidence="1" type="ORF">N5I87_23615</name>
</gene>
<dbReference type="AlphaFoldDB" id="A0AAE3I7C8"/>
<protein>
    <submittedName>
        <fullName evidence="1">Uncharacterized protein</fullName>
    </submittedName>
</protein>
<evidence type="ECO:0000313" key="1">
    <source>
        <dbReference type="EMBL" id="MCT7319018.1"/>
    </source>
</evidence>
<name>A0AAE3I7C8_9RALS</name>